<feature type="transmembrane region" description="Helical" evidence="1">
    <location>
        <begin position="12"/>
        <end position="30"/>
    </location>
</feature>
<keyword evidence="1" id="KW-1133">Transmembrane helix</keyword>
<proteinExistence type="predicted"/>
<keyword evidence="3" id="KW-1185">Reference proteome</keyword>
<dbReference type="AlphaFoldDB" id="A0A2T0LVW1"/>
<feature type="transmembrane region" description="Helical" evidence="1">
    <location>
        <begin position="42"/>
        <end position="62"/>
    </location>
</feature>
<comment type="caution">
    <text evidence="2">The sequence shown here is derived from an EMBL/GenBank/DDBJ whole genome shotgun (WGS) entry which is preliminary data.</text>
</comment>
<evidence type="ECO:0000313" key="3">
    <source>
        <dbReference type="Proteomes" id="UP000238312"/>
    </source>
</evidence>
<keyword evidence="1" id="KW-0472">Membrane</keyword>
<reference evidence="2 3" key="1">
    <citation type="submission" date="2018-03" db="EMBL/GenBank/DDBJ databases">
        <title>Genomic Encyclopedia of Type Strains, Phase III (KMG-III): the genomes of soil and plant-associated and newly described type strains.</title>
        <authorList>
            <person name="Whitman W."/>
        </authorList>
    </citation>
    <scope>NUCLEOTIDE SEQUENCE [LARGE SCALE GENOMIC DNA]</scope>
    <source>
        <strain evidence="2 3">CGMCC 4.7104</strain>
    </source>
</reference>
<dbReference type="Proteomes" id="UP000238312">
    <property type="component" value="Unassembled WGS sequence"/>
</dbReference>
<keyword evidence="1" id="KW-0812">Transmembrane</keyword>
<sequence>MYAAAKRRTFNLALLALIYLALCGAFLMMRLTDDGGLNKLDIIPMLALVTLWLGGTCHAVLVREHVFATQEPADVSRRARWCVTSASYSWL</sequence>
<name>A0A2T0LVW1_9ACTN</name>
<protein>
    <submittedName>
        <fullName evidence="2">Uncharacterized protein</fullName>
    </submittedName>
</protein>
<evidence type="ECO:0000313" key="2">
    <source>
        <dbReference type="EMBL" id="PRX48075.1"/>
    </source>
</evidence>
<organism evidence="2 3">
    <name type="scientific">Nonomuraea fuscirosea</name>
    <dbReference type="NCBI Taxonomy" id="1291556"/>
    <lineage>
        <taxon>Bacteria</taxon>
        <taxon>Bacillati</taxon>
        <taxon>Actinomycetota</taxon>
        <taxon>Actinomycetes</taxon>
        <taxon>Streptosporangiales</taxon>
        <taxon>Streptosporangiaceae</taxon>
        <taxon>Nonomuraea</taxon>
    </lineage>
</organism>
<gene>
    <name evidence="2" type="ORF">B0I32_14131</name>
</gene>
<dbReference type="EMBL" id="PVNG01000041">
    <property type="protein sequence ID" value="PRX48075.1"/>
    <property type="molecule type" value="Genomic_DNA"/>
</dbReference>
<evidence type="ECO:0000256" key="1">
    <source>
        <dbReference type="SAM" id="Phobius"/>
    </source>
</evidence>
<accession>A0A2T0LVW1</accession>